<keyword evidence="4" id="KW-1185">Reference proteome</keyword>
<comment type="caution">
    <text evidence="3">The sequence shown here is derived from an EMBL/GenBank/DDBJ whole genome shotgun (WGS) entry which is preliminary data.</text>
</comment>
<gene>
    <name evidence="3" type="ORF">AArcSt11_15105</name>
</gene>
<feature type="domain" description="AAA" evidence="1">
    <location>
        <begin position="60"/>
        <end position="211"/>
    </location>
</feature>
<dbReference type="AlphaFoldDB" id="A0AAE3FUV8"/>
<dbReference type="PANTHER" id="PTHR33295:SF18">
    <property type="entry name" value="AAA+ ATPASE DOMAIN-CONTAINING PROTEIN"/>
    <property type="match status" value="1"/>
</dbReference>
<accession>A0AAE3FUV8</accession>
<dbReference type="Pfam" id="PF13173">
    <property type="entry name" value="AAA_14"/>
    <property type="match status" value="1"/>
</dbReference>
<sequence>MPNVESGKDYIADIEQHNEWWNEGPSIELEEVIKRSPRSDFHRILRDINEYDKEGVESLIYPIFGQTGIGKTTMLKQFVAALIDTVDFPESGREYDLLSSANPRQVLYLPLEDSLYHLESPEDQAQELTQVVEYFRSHVAPRRGRKYIFLDDVNVLDLGDRRPSVLRDLVDEETYLILSGVVEDQVDLTREDNGDQIDEIHYNLPVLPMKFADTIGYPEDEGGLQVEFEADFPEQLRSYRSKGLSGSSPIKQIRLDLDLTGADLKGAVQTLEELYFEYIDPDKRDGLHDAARDYLRKGGILHQAKNASVRNDLVRSQFLLFLYKELAKYGSVQHPENLHRLCSFAASHAGEEVQYTDISDRIGVDRRTVDQYLNLLDKEGIVVTESQDFSLRRHRRTRLYPRNPRHAVLLSQRQEHYGFEKYEQQNILNHEFEYKLARMVAFDHAKRLAFQVGAYDVEYCETDSGLVDYILHHDGLVVPFVLSYQPYNDAATQIAAEFDPSVGQHSKSDSEELRDLDYEAPYRFVITDNLSSEPVAEGSLVTERNGVSICYLPYWLFLLIC</sequence>
<reference evidence="3 4" key="1">
    <citation type="journal article" date="2022" name="Syst. Appl. Microbiol.">
        <title>Natronocalculus amylovorans gen. nov., sp. nov., and Natranaeroarchaeum aerophilus sp. nov., dominant culturable amylolytic natronoarchaea from hypersaline soda lakes in southwestern Siberia.</title>
        <authorList>
            <person name="Sorokin D.Y."/>
            <person name="Elcheninov A.G."/>
            <person name="Khizhniak T.V."/>
            <person name="Koenen M."/>
            <person name="Bale N.J."/>
            <person name="Damste J.S.S."/>
            <person name="Kublanov I.V."/>
        </authorList>
    </citation>
    <scope>NUCLEOTIDE SEQUENCE [LARGE SCALE GENOMIC DNA]</scope>
    <source>
        <strain evidence="3 4">AArc-St1-1</strain>
    </source>
</reference>
<evidence type="ECO:0000313" key="3">
    <source>
        <dbReference type="EMBL" id="MCL9814984.1"/>
    </source>
</evidence>
<proteinExistence type="predicted"/>
<evidence type="ECO:0000313" key="4">
    <source>
        <dbReference type="Proteomes" id="UP001202674"/>
    </source>
</evidence>
<protein>
    <submittedName>
        <fullName evidence="3">AAA family ATPase</fullName>
    </submittedName>
</protein>
<dbReference type="InterPro" id="IPR041682">
    <property type="entry name" value="AAA_14"/>
</dbReference>
<dbReference type="InterPro" id="IPR027417">
    <property type="entry name" value="P-loop_NTPase"/>
</dbReference>
<evidence type="ECO:0000259" key="2">
    <source>
        <dbReference type="Pfam" id="PF13635"/>
    </source>
</evidence>
<dbReference type="Gene3D" id="3.40.50.300">
    <property type="entry name" value="P-loop containing nucleotide triphosphate hydrolases"/>
    <property type="match status" value="1"/>
</dbReference>
<name>A0AAE3FUV8_9EURY</name>
<dbReference type="Proteomes" id="UP001202674">
    <property type="component" value="Unassembled WGS sequence"/>
</dbReference>
<dbReference type="PANTHER" id="PTHR33295">
    <property type="entry name" value="ATPASE"/>
    <property type="match status" value="1"/>
</dbReference>
<organism evidence="3 4">
    <name type="scientific">Natranaeroarchaeum aerophilus</name>
    <dbReference type="NCBI Taxonomy" id="2917711"/>
    <lineage>
        <taxon>Archaea</taxon>
        <taxon>Methanobacteriati</taxon>
        <taxon>Methanobacteriota</taxon>
        <taxon>Stenosarchaea group</taxon>
        <taxon>Halobacteria</taxon>
        <taxon>Halobacteriales</taxon>
        <taxon>Natronoarchaeaceae</taxon>
        <taxon>Natranaeroarchaeum</taxon>
    </lineage>
</organism>
<dbReference type="SUPFAM" id="SSF52540">
    <property type="entry name" value="P-loop containing nucleoside triphosphate hydrolases"/>
    <property type="match status" value="1"/>
</dbReference>
<dbReference type="RefSeq" id="WP_250598307.1">
    <property type="nucleotide sequence ID" value="NZ_JAKRVY010000011.1"/>
</dbReference>
<dbReference type="EMBL" id="JAKRVY010000011">
    <property type="protein sequence ID" value="MCL9814984.1"/>
    <property type="molecule type" value="Genomic_DNA"/>
</dbReference>
<feature type="domain" description="DUF4143" evidence="2">
    <location>
        <begin position="324"/>
        <end position="389"/>
    </location>
</feature>
<dbReference type="Pfam" id="PF13635">
    <property type="entry name" value="DUF4143"/>
    <property type="match status" value="1"/>
</dbReference>
<dbReference type="InterPro" id="IPR025420">
    <property type="entry name" value="DUF4143"/>
</dbReference>
<evidence type="ECO:0000259" key="1">
    <source>
        <dbReference type="Pfam" id="PF13173"/>
    </source>
</evidence>